<organism evidence="1 2">
    <name type="scientific">Pocillopora damicornis</name>
    <name type="common">Cauliflower coral</name>
    <name type="synonym">Millepora damicornis</name>
    <dbReference type="NCBI Taxonomy" id="46731"/>
    <lineage>
        <taxon>Eukaryota</taxon>
        <taxon>Metazoa</taxon>
        <taxon>Cnidaria</taxon>
        <taxon>Anthozoa</taxon>
        <taxon>Hexacorallia</taxon>
        <taxon>Scleractinia</taxon>
        <taxon>Astrocoeniina</taxon>
        <taxon>Pocilloporidae</taxon>
        <taxon>Pocillopora</taxon>
    </lineage>
</organism>
<comment type="caution">
    <text evidence="1">The sequence shown here is derived from an EMBL/GenBank/DDBJ whole genome shotgun (WGS) entry which is preliminary data.</text>
</comment>
<reference evidence="1 2" key="1">
    <citation type="journal article" date="2018" name="Sci. Rep.">
        <title>Comparative analysis of the Pocillopora damicornis genome highlights role of immune system in coral evolution.</title>
        <authorList>
            <person name="Cunning R."/>
            <person name="Bay R.A."/>
            <person name="Gillette P."/>
            <person name="Baker A.C."/>
            <person name="Traylor-Knowles N."/>
        </authorList>
    </citation>
    <scope>NUCLEOTIDE SEQUENCE [LARGE SCALE GENOMIC DNA]</scope>
    <source>
        <strain evidence="1">RSMAS</strain>
        <tissue evidence="1">Whole animal</tissue>
    </source>
</reference>
<evidence type="ECO:0000313" key="1">
    <source>
        <dbReference type="EMBL" id="RMX55663.1"/>
    </source>
</evidence>
<protein>
    <submittedName>
        <fullName evidence="1">Uncharacterized protein</fullName>
    </submittedName>
</protein>
<keyword evidence="2" id="KW-1185">Reference proteome</keyword>
<accession>A0A3M6UPP0</accession>
<proteinExistence type="predicted"/>
<feature type="non-terminal residue" evidence="1">
    <location>
        <position position="105"/>
    </location>
</feature>
<name>A0A3M6UPP0_POCDA</name>
<feature type="non-terminal residue" evidence="1">
    <location>
        <position position="1"/>
    </location>
</feature>
<dbReference type="AlphaFoldDB" id="A0A3M6UPP0"/>
<dbReference type="Proteomes" id="UP000275408">
    <property type="component" value="Unassembled WGS sequence"/>
</dbReference>
<gene>
    <name evidence="1" type="ORF">pdam_00001715</name>
</gene>
<dbReference type="EMBL" id="RCHS01001028">
    <property type="protein sequence ID" value="RMX55663.1"/>
    <property type="molecule type" value="Genomic_DNA"/>
</dbReference>
<evidence type="ECO:0000313" key="2">
    <source>
        <dbReference type="Proteomes" id="UP000275408"/>
    </source>
</evidence>
<sequence>YERKYLFRRFAHASNGSFNPCVITNKAAHIVNENILEADDIYTFNQREFFRIVNDSCVQRGSIGSCETVREPVWCWLREYCESFAAMSIGAVCSVIFLKLVHLEL</sequence>